<dbReference type="GO" id="GO:0005576">
    <property type="term" value="C:extracellular region"/>
    <property type="evidence" value="ECO:0007669"/>
    <property type="project" value="UniProtKB-SubCell"/>
</dbReference>
<keyword evidence="13" id="KW-0325">Glycoprotein</keyword>
<feature type="chain" id="PRO_5042277146" evidence="17">
    <location>
        <begin position="21"/>
        <end position="267"/>
    </location>
</feature>
<keyword evidence="5" id="KW-0964">Secreted</keyword>
<evidence type="ECO:0000259" key="18">
    <source>
        <dbReference type="PROSITE" id="PS52012"/>
    </source>
</evidence>
<name>A0AAE0ML89_9PEZI</name>
<keyword evidence="8 15" id="KW-0479">Metal-binding</keyword>
<evidence type="ECO:0000256" key="15">
    <source>
        <dbReference type="PROSITE-ProRule" id="PRU01356"/>
    </source>
</evidence>
<evidence type="ECO:0000313" key="20">
    <source>
        <dbReference type="Proteomes" id="UP001286456"/>
    </source>
</evidence>
<evidence type="ECO:0000256" key="9">
    <source>
        <dbReference type="ARBA" id="ARBA00022729"/>
    </source>
</evidence>
<keyword evidence="9 17" id="KW-0732">Signal</keyword>
<evidence type="ECO:0000256" key="13">
    <source>
        <dbReference type="ARBA" id="ARBA00023180"/>
    </source>
</evidence>
<keyword evidence="11" id="KW-0472">Membrane</keyword>
<evidence type="ECO:0000313" key="19">
    <source>
        <dbReference type="EMBL" id="KAK3335209.1"/>
    </source>
</evidence>
<dbReference type="EMBL" id="JAUEPO010000001">
    <property type="protein sequence ID" value="KAK3335209.1"/>
    <property type="molecule type" value="Genomic_DNA"/>
</dbReference>
<comment type="caution">
    <text evidence="15">Lacks conserved residue(s) required for the propagation of feature annotation.</text>
</comment>
<proteinExistence type="inferred from homology"/>
<feature type="domain" description="CFEM" evidence="18">
    <location>
        <begin position="1"/>
        <end position="114"/>
    </location>
</feature>
<evidence type="ECO:0000256" key="16">
    <source>
        <dbReference type="SAM" id="MobiDB-lite"/>
    </source>
</evidence>
<comment type="subcellular location">
    <subcellularLocation>
        <location evidence="1">Cell membrane</location>
        <topology evidence="1">Lipid-anchor</topology>
        <topology evidence="1">GPI-anchor</topology>
    </subcellularLocation>
    <subcellularLocation>
        <location evidence="2">Secreted</location>
    </subcellularLocation>
</comment>
<dbReference type="InterPro" id="IPR051735">
    <property type="entry name" value="CFEM_domain"/>
</dbReference>
<dbReference type="Proteomes" id="UP001286456">
    <property type="component" value="Unassembled WGS sequence"/>
</dbReference>
<gene>
    <name evidence="19" type="ORF">B0T19DRAFT_436092</name>
</gene>
<dbReference type="SMART" id="SM00747">
    <property type="entry name" value="CFEM"/>
    <property type="match status" value="1"/>
</dbReference>
<evidence type="ECO:0000256" key="14">
    <source>
        <dbReference type="ARBA" id="ARBA00023288"/>
    </source>
</evidence>
<feature type="region of interest" description="Disordered" evidence="16">
    <location>
        <begin position="192"/>
        <end position="217"/>
    </location>
</feature>
<evidence type="ECO:0000256" key="7">
    <source>
        <dbReference type="ARBA" id="ARBA00022622"/>
    </source>
</evidence>
<accession>A0AAE0ML89</accession>
<dbReference type="GO" id="GO:0046872">
    <property type="term" value="F:metal ion binding"/>
    <property type="evidence" value="ECO:0007669"/>
    <property type="project" value="UniProtKB-UniRule"/>
</dbReference>
<dbReference type="GO" id="GO:0005886">
    <property type="term" value="C:plasma membrane"/>
    <property type="evidence" value="ECO:0007669"/>
    <property type="project" value="UniProtKB-SubCell"/>
</dbReference>
<feature type="binding site" description="axial binding residue" evidence="15">
    <location>
        <position position="52"/>
    </location>
    <ligand>
        <name>heme</name>
        <dbReference type="ChEBI" id="CHEBI:30413"/>
    </ligand>
    <ligandPart>
        <name>Fe</name>
        <dbReference type="ChEBI" id="CHEBI:18248"/>
    </ligandPart>
</feature>
<keyword evidence="12 15" id="KW-1015">Disulfide bond</keyword>
<evidence type="ECO:0000256" key="1">
    <source>
        <dbReference type="ARBA" id="ARBA00004609"/>
    </source>
</evidence>
<evidence type="ECO:0000256" key="6">
    <source>
        <dbReference type="ARBA" id="ARBA00022617"/>
    </source>
</evidence>
<keyword evidence="20" id="KW-1185">Reference proteome</keyword>
<protein>
    <submittedName>
        <fullName evidence="19">CFEM domain-containing protein</fullName>
    </submittedName>
</protein>
<feature type="disulfide bond" evidence="15">
    <location>
        <begin position="57"/>
        <end position="90"/>
    </location>
</feature>
<evidence type="ECO:0000256" key="12">
    <source>
        <dbReference type="ARBA" id="ARBA00023157"/>
    </source>
</evidence>
<feature type="signal peptide" evidence="17">
    <location>
        <begin position="1"/>
        <end position="20"/>
    </location>
</feature>
<evidence type="ECO:0000256" key="2">
    <source>
        <dbReference type="ARBA" id="ARBA00004613"/>
    </source>
</evidence>
<dbReference type="PANTHER" id="PTHR37928">
    <property type="entry name" value="CFEM DOMAIN PROTEIN (AFU_ORTHOLOGUE AFUA_6G14090)"/>
    <property type="match status" value="1"/>
</dbReference>
<keyword evidence="6 15" id="KW-0349">Heme</keyword>
<evidence type="ECO:0000256" key="8">
    <source>
        <dbReference type="ARBA" id="ARBA00022723"/>
    </source>
</evidence>
<evidence type="ECO:0000256" key="11">
    <source>
        <dbReference type="ARBA" id="ARBA00023136"/>
    </source>
</evidence>
<evidence type="ECO:0000256" key="10">
    <source>
        <dbReference type="ARBA" id="ARBA00023004"/>
    </source>
</evidence>
<keyword evidence="7" id="KW-0336">GPI-anchor</keyword>
<sequence length="267" mass="25783">MKSVIFVSTLVGSVAVVAQGVGDLPPCGQVCVGNMVGLAEQLGCPPVNGKPDTACLCSKPDFGYGIRDCASEACQQKDVAPVINYGLSYCANAVAISASGAETLTAVATPAAASAMIIPGVISPPAGYPTNGPSTVPVSGATVPVLKTGIVSTFTSGNSTITSTISGLETLVPTGSDGSLVTAAPGTNVAASSNATVSSDGASATATSESSSSSDDGFYNAAASRTTTTTSKSTSASVGGAAGAYVTMPVANMLGPAAIAALAFVVV</sequence>
<keyword evidence="14" id="KW-0449">Lipoprotein</keyword>
<evidence type="ECO:0000256" key="5">
    <source>
        <dbReference type="ARBA" id="ARBA00022525"/>
    </source>
</evidence>
<dbReference type="Pfam" id="PF05730">
    <property type="entry name" value="CFEM"/>
    <property type="match status" value="1"/>
</dbReference>
<dbReference type="AlphaFoldDB" id="A0AAE0ML89"/>
<evidence type="ECO:0000256" key="17">
    <source>
        <dbReference type="SAM" id="SignalP"/>
    </source>
</evidence>
<reference evidence="19" key="2">
    <citation type="submission" date="2023-06" db="EMBL/GenBank/DDBJ databases">
        <authorList>
            <consortium name="Lawrence Berkeley National Laboratory"/>
            <person name="Haridas S."/>
            <person name="Hensen N."/>
            <person name="Bonometti L."/>
            <person name="Westerberg I."/>
            <person name="Brannstrom I.O."/>
            <person name="Guillou S."/>
            <person name="Cros-Aarteil S."/>
            <person name="Calhoun S."/>
            <person name="Kuo A."/>
            <person name="Mondo S."/>
            <person name="Pangilinan J."/>
            <person name="Riley R."/>
            <person name="Labutti K."/>
            <person name="Andreopoulos B."/>
            <person name="Lipzen A."/>
            <person name="Chen C."/>
            <person name="Yanf M."/>
            <person name="Daum C."/>
            <person name="Ng V."/>
            <person name="Clum A."/>
            <person name="Steindorff A."/>
            <person name="Ohm R."/>
            <person name="Martin F."/>
            <person name="Silar P."/>
            <person name="Natvig D."/>
            <person name="Lalanne C."/>
            <person name="Gautier V."/>
            <person name="Ament-Velasquez S.L."/>
            <person name="Kruys A."/>
            <person name="Hutchinson M.I."/>
            <person name="Powell A.J."/>
            <person name="Barry K."/>
            <person name="Miller A.N."/>
            <person name="Grigoriev I.V."/>
            <person name="Debuchy R."/>
            <person name="Gladieux P."/>
            <person name="Thoren M.H."/>
            <person name="Johannesson H."/>
        </authorList>
    </citation>
    <scope>NUCLEOTIDE SEQUENCE</scope>
    <source>
        <strain evidence="19">SMH4131-1</strain>
    </source>
</reference>
<dbReference type="PROSITE" id="PS52012">
    <property type="entry name" value="CFEM"/>
    <property type="match status" value="1"/>
</dbReference>
<reference evidence="19" key="1">
    <citation type="journal article" date="2023" name="Mol. Phylogenet. Evol.">
        <title>Genome-scale phylogeny and comparative genomics of the fungal order Sordariales.</title>
        <authorList>
            <person name="Hensen N."/>
            <person name="Bonometti L."/>
            <person name="Westerberg I."/>
            <person name="Brannstrom I.O."/>
            <person name="Guillou S."/>
            <person name="Cros-Aarteil S."/>
            <person name="Calhoun S."/>
            <person name="Haridas S."/>
            <person name="Kuo A."/>
            <person name="Mondo S."/>
            <person name="Pangilinan J."/>
            <person name="Riley R."/>
            <person name="LaButti K."/>
            <person name="Andreopoulos B."/>
            <person name="Lipzen A."/>
            <person name="Chen C."/>
            <person name="Yan M."/>
            <person name="Daum C."/>
            <person name="Ng V."/>
            <person name="Clum A."/>
            <person name="Steindorff A."/>
            <person name="Ohm R.A."/>
            <person name="Martin F."/>
            <person name="Silar P."/>
            <person name="Natvig D.O."/>
            <person name="Lalanne C."/>
            <person name="Gautier V."/>
            <person name="Ament-Velasquez S.L."/>
            <person name="Kruys A."/>
            <person name="Hutchinson M.I."/>
            <person name="Powell A.J."/>
            <person name="Barry K."/>
            <person name="Miller A.N."/>
            <person name="Grigoriev I.V."/>
            <person name="Debuchy R."/>
            <person name="Gladieux P."/>
            <person name="Hiltunen Thoren M."/>
            <person name="Johannesson H."/>
        </authorList>
    </citation>
    <scope>NUCLEOTIDE SEQUENCE</scope>
    <source>
        <strain evidence="19">SMH4131-1</strain>
    </source>
</reference>
<keyword evidence="4" id="KW-1003">Cell membrane</keyword>
<dbReference type="PANTHER" id="PTHR37928:SF1">
    <property type="entry name" value="CFEM DOMAIN PROTEIN (AFU_ORTHOLOGUE AFUA_6G14090)"/>
    <property type="match status" value="1"/>
</dbReference>
<dbReference type="GO" id="GO:0098552">
    <property type="term" value="C:side of membrane"/>
    <property type="evidence" value="ECO:0007669"/>
    <property type="project" value="UniProtKB-KW"/>
</dbReference>
<evidence type="ECO:0000256" key="4">
    <source>
        <dbReference type="ARBA" id="ARBA00022475"/>
    </source>
</evidence>
<organism evidence="19 20">
    <name type="scientific">Cercophora scortea</name>
    <dbReference type="NCBI Taxonomy" id="314031"/>
    <lineage>
        <taxon>Eukaryota</taxon>
        <taxon>Fungi</taxon>
        <taxon>Dikarya</taxon>
        <taxon>Ascomycota</taxon>
        <taxon>Pezizomycotina</taxon>
        <taxon>Sordariomycetes</taxon>
        <taxon>Sordariomycetidae</taxon>
        <taxon>Sordariales</taxon>
        <taxon>Lasiosphaeriaceae</taxon>
        <taxon>Cercophora</taxon>
    </lineage>
</organism>
<evidence type="ECO:0000256" key="3">
    <source>
        <dbReference type="ARBA" id="ARBA00010031"/>
    </source>
</evidence>
<comment type="similarity">
    <text evidence="3">Belongs to the RBT5 family.</text>
</comment>
<keyword evidence="10 15" id="KW-0408">Iron</keyword>
<comment type="caution">
    <text evidence="19">The sequence shown here is derived from an EMBL/GenBank/DDBJ whole genome shotgun (WGS) entry which is preliminary data.</text>
</comment>
<dbReference type="InterPro" id="IPR008427">
    <property type="entry name" value="Extracellular_membr_CFEM_dom"/>
</dbReference>